<name>A0AA47NXK9_MERPO</name>
<keyword evidence="3" id="KW-0808">Transferase</keyword>
<evidence type="ECO:0000256" key="1">
    <source>
        <dbReference type="SAM" id="MobiDB-lite"/>
    </source>
</evidence>
<sequence>MTQLEQEQQMCGHSTALLCRGVFALAPFEKGDFVVEYRGEIIDFKESERRRRIYHSKCLVFVFDFMWHGKKWCIDAALEDGSFGRLVNDDHVHPTSRMKRILVGGKPHLCLFAARHINRGEEITYDYGDSSWPWREKGGGGDSHDISVDNGILPCSSNPVMQEEEVSPSSLQGGGGDSHDISVDNGILPCSSNPVMQEEEVSPSSLQGGGGDSHDISVDNGILPCSSNPVMQEEEVSPSSLQGGGGDSHDISVDNGILPCSSNPVMQEEEVSPSSLQGGGGDSHDISVDNGILPCSSNPVMQEEEVSPSSLQGGGGDSHDISVDNGILPCSSNPVMQEEVSPSSLQGGGGDSHDISVDNGILPCSSNPVMQEEVSPSSLQGGGGDSHDISVDNGILPCSSNPVMQEEVSPSSLQGGGGDSHDISVDNGILPCSSNPVMQEEVSPSSLQGGGGDSHDISVDNGILPCSSNPVMQEEVSPSSLQGGGGDSHDISVDNGILPCSSNPVMQEEVSPSSLQVCSGDSFVRDLKNSSSVCSSAMVSQDTTFAKEATLSLVNYTDSDESAVSSNANEDVPSSTIQSKEKIPVGLNLSDSSMTHGDDVLQLIVPRLRRTKSVFMKDRIPDGSDELYCTSTDSGEEYVPASITESTDDTDGSMICEMSPSMSPSSLSDRTLSSRSCSTPCRSRSSATNVCVPDTTCSPSREHGESASVSIPAVGKKKDGSRLYNKRQFCLYCGSSFLKIVKHLERKHNKELEVAKALSFSKGSKQRRVHLECLRNKGNFAHNAEVLKTGTGKLVARKQPREESQAQDYMHCLYCHGLFMKRTMWRHFQMCKFKPVNPKPGKTRVQALCAFAEPTPAGVSEELWKLVNNMNQDAVAHAVRSDWCIMEMGKHLYNKHGFEVDKHEYIRQKLRELGRLCIHGGEVTNMKTIKEYVIPANFMQTVDAVKHTAQGNKGNSKSLPLKLGHSLKRMSMLLESDAIIKGDKDAAEEARAFRSLYDAKWHELVSVTSLKSLNESKWNAPQLLPFTADVQKLHNYLDEKQQQYQHDLKSEASSHNWATLAKVTLAQVILFNRRREGEVSKMSLSAFTSRDTSAPHEDVNLALSELEKKLCHHFTRIEMRGKRGRKVAILLSPVMYEALDMLHQKRKECGVLKENAYVFARPGVMSHYRGSDCIRQFVQLCDVKNPLSLTSTRLRKHMATLSKVLNLQETELDQLADFMGHDIRVHRQFYRLPEGTLQLVKISKILMAMEQGRLADFQGKSLEEINIDPTETIQLDKHTESEDDLTEEVYEQDMEVSDVSLARSMEQKRSGSPQENEGESNSDGDDIPVQKKKSKTIRKPQKKRPWETEETNAVEKHMRNFILTCNVPRKEDCDKCLKSEPEALKNRDWKALKFYIKNRITALKRKM</sequence>
<dbReference type="GO" id="GO:0032259">
    <property type="term" value="P:methylation"/>
    <property type="evidence" value="ECO:0007669"/>
    <property type="project" value="UniProtKB-KW"/>
</dbReference>
<feature type="compositionally biased region" description="Polar residues" evidence="1">
    <location>
        <begin position="466"/>
        <end position="481"/>
    </location>
</feature>
<dbReference type="SUPFAM" id="SSF82199">
    <property type="entry name" value="SET domain"/>
    <property type="match status" value="1"/>
</dbReference>
<comment type="caution">
    <text evidence="3">The sequence shown here is derived from an EMBL/GenBank/DDBJ whole genome shotgun (WGS) entry which is preliminary data.</text>
</comment>
<dbReference type="InterPro" id="IPR046341">
    <property type="entry name" value="SET_dom_sf"/>
</dbReference>
<gene>
    <name evidence="3" type="primary">kmt5aa_5</name>
    <name evidence="3" type="ORF">N1851_023422</name>
</gene>
<feature type="region of interest" description="Disordered" evidence="1">
    <location>
        <begin position="136"/>
        <end position="487"/>
    </location>
</feature>
<feature type="compositionally biased region" description="Acidic residues" evidence="1">
    <location>
        <begin position="1281"/>
        <end position="1290"/>
    </location>
</feature>
<feature type="compositionally biased region" description="Acidic residues" evidence="1">
    <location>
        <begin position="1316"/>
        <end position="1326"/>
    </location>
</feature>
<dbReference type="SMART" id="SM00317">
    <property type="entry name" value="SET"/>
    <property type="match status" value="1"/>
</dbReference>
<evidence type="ECO:0000313" key="4">
    <source>
        <dbReference type="Proteomes" id="UP001174136"/>
    </source>
</evidence>
<dbReference type="Gene3D" id="2.170.270.10">
    <property type="entry name" value="SET domain"/>
    <property type="match status" value="1"/>
</dbReference>
<feature type="region of interest" description="Disordered" evidence="1">
    <location>
        <begin position="1303"/>
        <end position="1351"/>
    </location>
</feature>
<dbReference type="PROSITE" id="PS50280">
    <property type="entry name" value="SET"/>
    <property type="match status" value="1"/>
</dbReference>
<dbReference type="Pfam" id="PF00856">
    <property type="entry name" value="SET"/>
    <property type="match status" value="1"/>
</dbReference>
<keyword evidence="4" id="KW-1185">Reference proteome</keyword>
<proteinExistence type="predicted"/>
<dbReference type="GO" id="GO:0008168">
    <property type="term" value="F:methyltransferase activity"/>
    <property type="evidence" value="ECO:0007669"/>
    <property type="project" value="UniProtKB-KW"/>
</dbReference>
<dbReference type="EMBL" id="JAOPHQ010004312">
    <property type="protein sequence ID" value="KAK0139687.1"/>
    <property type="molecule type" value="Genomic_DNA"/>
</dbReference>
<feature type="domain" description="SET" evidence="2">
    <location>
        <begin position="1"/>
        <end position="128"/>
    </location>
</feature>
<dbReference type="PANTHER" id="PTHR33480">
    <property type="entry name" value="SET DOMAIN-CONTAINING PROTEIN-RELATED"/>
    <property type="match status" value="1"/>
</dbReference>
<evidence type="ECO:0000313" key="3">
    <source>
        <dbReference type="EMBL" id="KAK0139687.1"/>
    </source>
</evidence>
<accession>A0AA47NXK9</accession>
<protein>
    <submittedName>
        <fullName evidence="3">N-lysine methyltransferase KMT5A-A</fullName>
    </submittedName>
</protein>
<dbReference type="InterPro" id="IPR001214">
    <property type="entry name" value="SET_dom"/>
</dbReference>
<dbReference type="PANTHER" id="PTHR33480:SF5">
    <property type="entry name" value="SI:DKEY-51D8.9"/>
    <property type="match status" value="1"/>
</dbReference>
<feature type="compositionally biased region" description="Basic residues" evidence="1">
    <location>
        <begin position="1330"/>
        <end position="1343"/>
    </location>
</feature>
<keyword evidence="3" id="KW-0489">Methyltransferase</keyword>
<feature type="compositionally biased region" description="Polar residues" evidence="1">
    <location>
        <begin position="330"/>
        <end position="345"/>
    </location>
</feature>
<feature type="compositionally biased region" description="Polar residues" evidence="1">
    <location>
        <begin position="398"/>
        <end position="413"/>
    </location>
</feature>
<feature type="region of interest" description="Disordered" evidence="1">
    <location>
        <begin position="1271"/>
        <end position="1290"/>
    </location>
</feature>
<evidence type="ECO:0000259" key="2">
    <source>
        <dbReference type="PROSITE" id="PS50280"/>
    </source>
</evidence>
<feature type="compositionally biased region" description="Polar residues" evidence="1">
    <location>
        <begin position="364"/>
        <end position="379"/>
    </location>
</feature>
<reference evidence="3" key="1">
    <citation type="journal article" date="2023" name="Front. Mar. Sci.">
        <title>A new Merluccius polli reference genome to investigate the effects of global change in West African waters.</title>
        <authorList>
            <person name="Mateo J.L."/>
            <person name="Blanco-Fernandez C."/>
            <person name="Garcia-Vazquez E."/>
            <person name="Machado-Schiaffino G."/>
        </authorList>
    </citation>
    <scope>NUCLEOTIDE SEQUENCE</scope>
    <source>
        <strain evidence="3">C29</strain>
        <tissue evidence="3">Fin</tissue>
    </source>
</reference>
<dbReference type="Proteomes" id="UP001174136">
    <property type="component" value="Unassembled WGS sequence"/>
</dbReference>
<feature type="compositionally biased region" description="Polar residues" evidence="1">
    <location>
        <begin position="432"/>
        <end position="447"/>
    </location>
</feature>
<organism evidence="3 4">
    <name type="scientific">Merluccius polli</name>
    <name type="common">Benguela hake</name>
    <name type="synonym">Merluccius cadenati</name>
    <dbReference type="NCBI Taxonomy" id="89951"/>
    <lineage>
        <taxon>Eukaryota</taxon>
        <taxon>Metazoa</taxon>
        <taxon>Chordata</taxon>
        <taxon>Craniata</taxon>
        <taxon>Vertebrata</taxon>
        <taxon>Euteleostomi</taxon>
        <taxon>Actinopterygii</taxon>
        <taxon>Neopterygii</taxon>
        <taxon>Teleostei</taxon>
        <taxon>Neoteleostei</taxon>
        <taxon>Acanthomorphata</taxon>
        <taxon>Zeiogadaria</taxon>
        <taxon>Gadariae</taxon>
        <taxon>Gadiformes</taxon>
        <taxon>Gadoidei</taxon>
        <taxon>Merlucciidae</taxon>
        <taxon>Merluccius</taxon>
    </lineage>
</organism>
<feature type="compositionally biased region" description="Basic and acidic residues" evidence="1">
    <location>
        <begin position="136"/>
        <end position="147"/>
    </location>
</feature>